<evidence type="ECO:0000256" key="6">
    <source>
        <dbReference type="PIRSR" id="PIRSR000097-3"/>
    </source>
</evidence>
<evidence type="ECO:0000313" key="8">
    <source>
        <dbReference type="EMBL" id="REF99364.1"/>
    </source>
</evidence>
<dbReference type="PROSITE" id="PS00798">
    <property type="entry name" value="ALDOKETO_REDUCTASE_1"/>
    <property type="match status" value="1"/>
</dbReference>
<dbReference type="Gene3D" id="3.20.20.100">
    <property type="entry name" value="NADP-dependent oxidoreductase domain"/>
    <property type="match status" value="1"/>
</dbReference>
<sequence length="313" mass="34985">MTAAARQGGSGITGEDRHCLLHGKSGFLVVVTPHITLNNGVQMPVLGFGVFQVPAEQTEQVVTDALAAGYRSIDTAASYGNEEAVGRAIADSGIPRDELFVTTKMWIQHTGEDTAKREFDRSLRRLGLDYLDLYLIHQPMGDYYSSWRAMQKLHREGLIRAIGVSNFYPDRLVDLIEHNDVAPAVNQVETHPFFQRRADQEVMREHGGVRIESWGPFAEGRNDLFTNPALVEIGGAHGRSVAQVVLRWLIQRDVIVIPKSVRQERMAENLDVFDFELTDDEMSRIAGLDTGASAFFDHRDPAMVKWLGGRRVD</sequence>
<dbReference type="PANTHER" id="PTHR43827:SF3">
    <property type="entry name" value="NADP-DEPENDENT OXIDOREDUCTASE DOMAIN-CONTAINING PROTEIN"/>
    <property type="match status" value="1"/>
</dbReference>
<evidence type="ECO:0000256" key="4">
    <source>
        <dbReference type="PIRSR" id="PIRSR000097-1"/>
    </source>
</evidence>
<keyword evidence="9" id="KW-1185">Reference proteome</keyword>
<feature type="domain" description="NADP-dependent oxidoreductase" evidence="7">
    <location>
        <begin position="52"/>
        <end position="288"/>
    </location>
</feature>
<dbReference type="InterPro" id="IPR036812">
    <property type="entry name" value="NAD(P)_OxRdtase_dom_sf"/>
</dbReference>
<dbReference type="Proteomes" id="UP000256913">
    <property type="component" value="Unassembled WGS sequence"/>
</dbReference>
<dbReference type="FunFam" id="3.20.20.100:FF:000015">
    <property type="entry name" value="Oxidoreductase, aldo/keto reductase family"/>
    <property type="match status" value="1"/>
</dbReference>
<evidence type="ECO:0000256" key="3">
    <source>
        <dbReference type="ARBA" id="ARBA00023002"/>
    </source>
</evidence>
<dbReference type="PROSITE" id="PS00062">
    <property type="entry name" value="ALDOKETO_REDUCTASE_2"/>
    <property type="match status" value="1"/>
</dbReference>
<organism evidence="8 9">
    <name type="scientific">Asanoa ferruginea</name>
    <dbReference type="NCBI Taxonomy" id="53367"/>
    <lineage>
        <taxon>Bacteria</taxon>
        <taxon>Bacillati</taxon>
        <taxon>Actinomycetota</taxon>
        <taxon>Actinomycetes</taxon>
        <taxon>Micromonosporales</taxon>
        <taxon>Micromonosporaceae</taxon>
        <taxon>Asanoa</taxon>
    </lineage>
</organism>
<feature type="active site" description="Proton donor" evidence="4">
    <location>
        <position position="79"/>
    </location>
</feature>
<dbReference type="PANTHER" id="PTHR43827">
    <property type="entry name" value="2,5-DIKETO-D-GLUCONIC ACID REDUCTASE"/>
    <property type="match status" value="1"/>
</dbReference>
<dbReference type="PIRSF" id="PIRSF000097">
    <property type="entry name" value="AKR"/>
    <property type="match status" value="1"/>
</dbReference>
<protein>
    <submittedName>
        <fullName evidence="8">2,5-diketo-D-gluconate reductase A</fullName>
    </submittedName>
</protein>
<reference evidence="8 9" key="1">
    <citation type="submission" date="2018-08" db="EMBL/GenBank/DDBJ databases">
        <title>Sequencing the genomes of 1000 actinobacteria strains.</title>
        <authorList>
            <person name="Klenk H.-P."/>
        </authorList>
    </citation>
    <scope>NUCLEOTIDE SEQUENCE [LARGE SCALE GENOMIC DNA]</scope>
    <source>
        <strain evidence="8 9">DSM 44099</strain>
    </source>
</reference>
<keyword evidence="3" id="KW-0560">Oxidoreductase</keyword>
<comment type="similarity">
    <text evidence="1">Belongs to the aldo/keto reductase family.</text>
</comment>
<dbReference type="InterPro" id="IPR018170">
    <property type="entry name" value="Aldo/ket_reductase_CS"/>
</dbReference>
<dbReference type="GO" id="GO:0016616">
    <property type="term" value="F:oxidoreductase activity, acting on the CH-OH group of donors, NAD or NADP as acceptor"/>
    <property type="evidence" value="ECO:0007669"/>
    <property type="project" value="UniProtKB-ARBA"/>
</dbReference>
<name>A0A3D9ZRW3_9ACTN</name>
<feature type="site" description="Lowers pKa of active site Tyr" evidence="6">
    <location>
        <position position="104"/>
    </location>
</feature>
<dbReference type="SUPFAM" id="SSF51430">
    <property type="entry name" value="NAD(P)-linked oxidoreductase"/>
    <property type="match status" value="1"/>
</dbReference>
<gene>
    <name evidence="8" type="ORF">DFJ67_5400</name>
</gene>
<dbReference type="AlphaFoldDB" id="A0A3D9ZRW3"/>
<evidence type="ECO:0000256" key="1">
    <source>
        <dbReference type="ARBA" id="ARBA00007905"/>
    </source>
</evidence>
<comment type="caution">
    <text evidence="8">The sequence shown here is derived from an EMBL/GenBank/DDBJ whole genome shotgun (WGS) entry which is preliminary data.</text>
</comment>
<dbReference type="EMBL" id="QUMQ01000001">
    <property type="protein sequence ID" value="REF99364.1"/>
    <property type="molecule type" value="Genomic_DNA"/>
</dbReference>
<accession>A0A3D9ZRW3</accession>
<feature type="binding site" evidence="5">
    <location>
        <position position="137"/>
    </location>
    <ligand>
        <name>substrate</name>
    </ligand>
</feature>
<keyword evidence="2" id="KW-0521">NADP</keyword>
<proteinExistence type="inferred from homology"/>
<evidence type="ECO:0000313" key="9">
    <source>
        <dbReference type="Proteomes" id="UP000256913"/>
    </source>
</evidence>
<evidence type="ECO:0000256" key="5">
    <source>
        <dbReference type="PIRSR" id="PIRSR000097-2"/>
    </source>
</evidence>
<dbReference type="InterPro" id="IPR020471">
    <property type="entry name" value="AKR"/>
</dbReference>
<dbReference type="Pfam" id="PF00248">
    <property type="entry name" value="Aldo_ket_red"/>
    <property type="match status" value="1"/>
</dbReference>
<dbReference type="CDD" id="cd19133">
    <property type="entry name" value="AKR_AKR5F1"/>
    <property type="match status" value="1"/>
</dbReference>
<evidence type="ECO:0000259" key="7">
    <source>
        <dbReference type="Pfam" id="PF00248"/>
    </source>
</evidence>
<dbReference type="InterPro" id="IPR023210">
    <property type="entry name" value="NADP_OxRdtase_dom"/>
</dbReference>
<evidence type="ECO:0000256" key="2">
    <source>
        <dbReference type="ARBA" id="ARBA00022857"/>
    </source>
</evidence>
<dbReference type="PRINTS" id="PR00069">
    <property type="entry name" value="ALDKETRDTASE"/>
</dbReference>